<reference evidence="2 3" key="1">
    <citation type="submission" date="2014-04" db="EMBL/GenBank/DDBJ databases">
        <authorList>
            <consortium name="DOE Joint Genome Institute"/>
            <person name="Kuo A."/>
            <person name="Kohler A."/>
            <person name="Costa M.D."/>
            <person name="Nagy L.G."/>
            <person name="Floudas D."/>
            <person name="Copeland A."/>
            <person name="Barry K.W."/>
            <person name="Cichocki N."/>
            <person name="Veneault-Fourrey C."/>
            <person name="LaButti K."/>
            <person name="Lindquist E.A."/>
            <person name="Lipzen A."/>
            <person name="Lundell T."/>
            <person name="Morin E."/>
            <person name="Murat C."/>
            <person name="Sun H."/>
            <person name="Tunlid A."/>
            <person name="Henrissat B."/>
            <person name="Grigoriev I.V."/>
            <person name="Hibbett D.S."/>
            <person name="Martin F."/>
            <person name="Nordberg H.P."/>
            <person name="Cantor M.N."/>
            <person name="Hua S.X."/>
        </authorList>
    </citation>
    <scope>NUCLEOTIDE SEQUENCE [LARGE SCALE GENOMIC DNA]</scope>
    <source>
        <strain evidence="2 3">Marx 270</strain>
    </source>
</reference>
<sequence>MTAVAFSARKKKKPRHASHEHHATTTIQSVTVESSGPHSPATFETPPPGSTSHRSQTRTRGRKADRVAAVNASFLVNV</sequence>
<protein>
    <submittedName>
        <fullName evidence="2">Uncharacterized protein</fullName>
    </submittedName>
</protein>
<gene>
    <name evidence="2" type="ORF">M404DRAFT_996213</name>
</gene>
<name>A0A0C3PM51_PISTI</name>
<dbReference type="EMBL" id="KN831954">
    <property type="protein sequence ID" value="KIO09389.1"/>
    <property type="molecule type" value="Genomic_DNA"/>
</dbReference>
<organism evidence="2 3">
    <name type="scientific">Pisolithus tinctorius Marx 270</name>
    <dbReference type="NCBI Taxonomy" id="870435"/>
    <lineage>
        <taxon>Eukaryota</taxon>
        <taxon>Fungi</taxon>
        <taxon>Dikarya</taxon>
        <taxon>Basidiomycota</taxon>
        <taxon>Agaricomycotina</taxon>
        <taxon>Agaricomycetes</taxon>
        <taxon>Agaricomycetidae</taxon>
        <taxon>Boletales</taxon>
        <taxon>Sclerodermatineae</taxon>
        <taxon>Pisolithaceae</taxon>
        <taxon>Pisolithus</taxon>
    </lineage>
</organism>
<keyword evidence="3" id="KW-1185">Reference proteome</keyword>
<reference evidence="3" key="2">
    <citation type="submission" date="2015-01" db="EMBL/GenBank/DDBJ databases">
        <title>Evolutionary Origins and Diversification of the Mycorrhizal Mutualists.</title>
        <authorList>
            <consortium name="DOE Joint Genome Institute"/>
            <consortium name="Mycorrhizal Genomics Consortium"/>
            <person name="Kohler A."/>
            <person name="Kuo A."/>
            <person name="Nagy L.G."/>
            <person name="Floudas D."/>
            <person name="Copeland A."/>
            <person name="Barry K.W."/>
            <person name="Cichocki N."/>
            <person name="Veneault-Fourrey C."/>
            <person name="LaButti K."/>
            <person name="Lindquist E.A."/>
            <person name="Lipzen A."/>
            <person name="Lundell T."/>
            <person name="Morin E."/>
            <person name="Murat C."/>
            <person name="Riley R."/>
            <person name="Ohm R."/>
            <person name="Sun H."/>
            <person name="Tunlid A."/>
            <person name="Henrissat B."/>
            <person name="Grigoriev I.V."/>
            <person name="Hibbett D.S."/>
            <person name="Martin F."/>
        </authorList>
    </citation>
    <scope>NUCLEOTIDE SEQUENCE [LARGE SCALE GENOMIC DNA]</scope>
    <source>
        <strain evidence="3">Marx 270</strain>
    </source>
</reference>
<feature type="compositionally biased region" description="Basic residues" evidence="1">
    <location>
        <begin position="8"/>
        <end position="19"/>
    </location>
</feature>
<dbReference type="Proteomes" id="UP000054217">
    <property type="component" value="Unassembled WGS sequence"/>
</dbReference>
<feature type="non-terminal residue" evidence="2">
    <location>
        <position position="78"/>
    </location>
</feature>
<accession>A0A0C3PM51</accession>
<dbReference type="InParanoid" id="A0A0C3PM51"/>
<evidence type="ECO:0000256" key="1">
    <source>
        <dbReference type="SAM" id="MobiDB-lite"/>
    </source>
</evidence>
<evidence type="ECO:0000313" key="3">
    <source>
        <dbReference type="Proteomes" id="UP000054217"/>
    </source>
</evidence>
<dbReference type="HOGENOM" id="CLU_2628652_0_0_1"/>
<dbReference type="AlphaFoldDB" id="A0A0C3PM51"/>
<evidence type="ECO:0000313" key="2">
    <source>
        <dbReference type="EMBL" id="KIO09389.1"/>
    </source>
</evidence>
<proteinExistence type="predicted"/>
<feature type="region of interest" description="Disordered" evidence="1">
    <location>
        <begin position="1"/>
        <end position="66"/>
    </location>
</feature>
<feature type="compositionally biased region" description="Polar residues" evidence="1">
    <location>
        <begin position="24"/>
        <end position="37"/>
    </location>
</feature>